<gene>
    <name evidence="1" type="ORF">AA23TX_01423</name>
</gene>
<dbReference type="Proteomes" id="UP000399805">
    <property type="component" value="Unassembled WGS sequence"/>
</dbReference>
<evidence type="ECO:0000313" key="2">
    <source>
        <dbReference type="Proteomes" id="UP000399805"/>
    </source>
</evidence>
<dbReference type="AlphaFoldDB" id="A0A6I8LHJ1"/>
<reference evidence="1 2" key="1">
    <citation type="submission" date="2019-09" db="EMBL/GenBank/DDBJ databases">
        <authorList>
            <person name="Leyn A S."/>
        </authorList>
    </citation>
    <scope>NUCLEOTIDE SEQUENCE [LARGE SCALE GENOMIC DNA]</scope>
    <source>
        <strain evidence="1">AA231_1</strain>
    </source>
</reference>
<evidence type="ECO:0000313" key="1">
    <source>
        <dbReference type="EMBL" id="VVJ16402.1"/>
    </source>
</evidence>
<protein>
    <submittedName>
        <fullName evidence="1">Uncharacterized protein</fullName>
    </submittedName>
</protein>
<sequence>MTRVRFPASLNEHCGARPALAASCTSDNADNSNCSRLTIAVPDHFVNRFSSNHTME</sequence>
<name>A0A6I8LHJ1_9PSEU</name>
<keyword evidence="2" id="KW-1185">Reference proteome</keyword>
<organism evidence="1 2">
    <name type="scientific">Amycolatopsis camponoti</name>
    <dbReference type="NCBI Taxonomy" id="2606593"/>
    <lineage>
        <taxon>Bacteria</taxon>
        <taxon>Bacillati</taxon>
        <taxon>Actinomycetota</taxon>
        <taxon>Actinomycetes</taxon>
        <taxon>Pseudonocardiales</taxon>
        <taxon>Pseudonocardiaceae</taxon>
        <taxon>Amycolatopsis</taxon>
    </lineage>
</organism>
<dbReference type="EMBL" id="CABVGP010000001">
    <property type="protein sequence ID" value="VVJ16402.1"/>
    <property type="molecule type" value="Genomic_DNA"/>
</dbReference>
<proteinExistence type="predicted"/>
<accession>A0A6I8LHJ1</accession>